<feature type="compositionally biased region" description="Basic residues" evidence="1">
    <location>
        <begin position="1160"/>
        <end position="1171"/>
    </location>
</feature>
<proteinExistence type="predicted"/>
<organism evidence="2 3">
    <name type="scientific">Tritrichomonas foetus</name>
    <dbReference type="NCBI Taxonomy" id="1144522"/>
    <lineage>
        <taxon>Eukaryota</taxon>
        <taxon>Metamonada</taxon>
        <taxon>Parabasalia</taxon>
        <taxon>Tritrichomonadida</taxon>
        <taxon>Tritrichomonadidae</taxon>
        <taxon>Tritrichomonas</taxon>
    </lineage>
</organism>
<keyword evidence="3" id="KW-1185">Reference proteome</keyword>
<sequence length="1340" mass="156546">MKKKIFEIQPTVPQKVIDKVISELSEQERVYCCIVEADLRYNKSLYKKGIFAANIHEVAAFEKSKSSDLKLLCKHNIFETTNLVISKEEEGFWIRAHDTSLAVFCSDGNHNRISRILYRNYYMTFHGIHIREIPNYVTYKSDLFPPLTFNVSPSQEFQFLYFLFCAMSKDGVKTYDPIVVNQIHSFFKASIFTFDFDFYKSYKSAPSIMNAASSLNYFTSFISASESQIESSPMDPLCDFIENCPSLRYVYINNAPKTCNLKRIAEIIKNNPDLKISVWKISGKNNTTANNFGNSELFCRSFQNYRNKIKVLDFSYTGFNGKALSWLFTSIIRNENLQELDELGIAASSPDKLSLKLFSEVLYLVEHTLKKLNISSMKNNIGELIKCVVSHFNLSLKYLNISNNKLSKTNKRMIIDYVNNSQSLKTLDISETGFEIQDISRIFKAIASSSNSNNLILKINELSLGKMTHEIISSAIDNCRDKLSGLEFNANKLDTTGHHLILLSGLEKITNLTNLSLSYNFTPKMKDIGENLANLVLNCKKLIKLEIRGIPHSKFVLKEALLPMINALSRNKSIEYLDITNQYIGNEGIEALSNALRKNSTIKHLFTDGSYINDINIFINFLRVFRSRPMSLTMPFPIRDQKSIISQAVEKEKDEVEIRLKKLEISLSYSLFLHRKNTQYAYLPNIAQRLPNKEVIYEIGQEVDQFDSMKNRNLHTAATEYFNLLYPFQYKGDTSTHLQFETIELTGMDAYQMPNIQKLTKEIFMDDDLDHIEFVESGSDKEENESIKERQIRIKEFNIDNYMTIEDRRLRKALLTHGIDLDNDDDDENDRKNSQKIEEPENFALKTAFIKHEDIESTIDRPRGNKNKKKKNRESDSYSDDDSNDDHSLSNRKKKNKRNSKKKNRYNSDSDSSEQSPKKGTIKKMKPKESDKKNKRRVNKVKNDDSDSDSDPPRKRNKREDTSTYSTSDYDDDYSPKRKKGKKRNVNIEREISDENLKYQKNKRKNIKQKKFSYSSEEFIYSPKANKNTKKLIISSTSEDDEIYDQKKNLKKSSLRKNYQSNSSDSNSYEIPNYNNRKNYKQKSLDSDSDSDDFRFEKKNSKRRIGESENGAFNRNNKKQQQASKRYNRNESSSDDDMKPIIMKKHQIVDVTHSCELVKKSPRKSFQRKKYSPSESSESSDFIPQKRNPPKLSHKKMSDLRFPSSEDENLHRRPPKFQKNFEPESNIESDKYNNCDFKNRKISYRNNNEIDFFNDDDENNYHYKMKNKRNYKSNDNDDDINEQHNYRNKERNYKPKNARNHNYPENSDSENDYQMNKKIRRKFNESESDDMGNDFPHKKK</sequence>
<dbReference type="SUPFAM" id="SSF52047">
    <property type="entry name" value="RNI-like"/>
    <property type="match status" value="1"/>
</dbReference>
<evidence type="ECO:0000256" key="1">
    <source>
        <dbReference type="SAM" id="MobiDB-lite"/>
    </source>
</evidence>
<feature type="compositionally biased region" description="Basic and acidic residues" evidence="1">
    <location>
        <begin position="829"/>
        <end position="839"/>
    </location>
</feature>
<comment type="caution">
    <text evidence="2">The sequence shown here is derived from an EMBL/GenBank/DDBJ whole genome shotgun (WGS) entry which is preliminary data.</text>
</comment>
<dbReference type="GeneID" id="94841658"/>
<dbReference type="InterPro" id="IPR032675">
    <property type="entry name" value="LRR_dom_sf"/>
</dbReference>
<dbReference type="PANTHER" id="PTHR24112:SF66">
    <property type="entry name" value="LEUCINE-RICH REPEAT, ISOFORM F"/>
    <property type="match status" value="1"/>
</dbReference>
<dbReference type="VEuPathDB" id="TrichDB:TRFO_29742"/>
<dbReference type="OrthoDB" id="18598at2759"/>
<feature type="compositionally biased region" description="Basic residues" evidence="1">
    <location>
        <begin position="1000"/>
        <end position="1011"/>
    </location>
</feature>
<evidence type="ECO:0008006" key="4">
    <source>
        <dbReference type="Google" id="ProtNLM"/>
    </source>
</evidence>
<evidence type="ECO:0000313" key="3">
    <source>
        <dbReference type="Proteomes" id="UP000179807"/>
    </source>
</evidence>
<accession>A0A1J4JWZ4</accession>
<dbReference type="GO" id="GO:0005886">
    <property type="term" value="C:plasma membrane"/>
    <property type="evidence" value="ECO:0007669"/>
    <property type="project" value="TreeGrafter"/>
</dbReference>
<evidence type="ECO:0000313" key="2">
    <source>
        <dbReference type="EMBL" id="OHT02984.1"/>
    </source>
</evidence>
<dbReference type="Gene3D" id="3.80.10.10">
    <property type="entry name" value="Ribonuclease Inhibitor"/>
    <property type="match status" value="1"/>
</dbReference>
<gene>
    <name evidence="2" type="ORF">TRFO_29742</name>
</gene>
<feature type="region of interest" description="Disordered" evidence="1">
    <location>
        <begin position="1267"/>
        <end position="1340"/>
    </location>
</feature>
<dbReference type="EMBL" id="MLAK01000845">
    <property type="protein sequence ID" value="OHT02984.1"/>
    <property type="molecule type" value="Genomic_DNA"/>
</dbReference>
<dbReference type="PANTHER" id="PTHR24112">
    <property type="entry name" value="LEUCINE-RICH REPEAT, ISOFORM F-RELATED"/>
    <property type="match status" value="1"/>
</dbReference>
<feature type="compositionally biased region" description="Low complexity" evidence="1">
    <location>
        <begin position="1056"/>
        <end position="1068"/>
    </location>
</feature>
<dbReference type="GO" id="GO:0030027">
    <property type="term" value="C:lamellipodium"/>
    <property type="evidence" value="ECO:0007669"/>
    <property type="project" value="TreeGrafter"/>
</dbReference>
<reference evidence="2" key="1">
    <citation type="submission" date="2016-10" db="EMBL/GenBank/DDBJ databases">
        <authorList>
            <person name="Benchimol M."/>
            <person name="Almeida L.G."/>
            <person name="Vasconcelos A.T."/>
            <person name="Perreira-Neves A."/>
            <person name="Rosa I.A."/>
            <person name="Tasca T."/>
            <person name="Bogo M.R."/>
            <person name="de Souza W."/>
        </authorList>
    </citation>
    <scope>NUCLEOTIDE SEQUENCE [LARGE SCALE GENOMIC DNA]</scope>
    <source>
        <strain evidence="2">K</strain>
    </source>
</reference>
<dbReference type="GO" id="GO:0016477">
    <property type="term" value="P:cell migration"/>
    <property type="evidence" value="ECO:0007669"/>
    <property type="project" value="TreeGrafter"/>
</dbReference>
<feature type="compositionally biased region" description="Basic and acidic residues" evidence="1">
    <location>
        <begin position="1092"/>
        <end position="1107"/>
    </location>
</feature>
<feature type="compositionally biased region" description="Basic and acidic residues" evidence="1">
    <location>
        <begin position="986"/>
        <end position="998"/>
    </location>
</feature>
<feature type="compositionally biased region" description="Basic and acidic residues" evidence="1">
    <location>
        <begin position="1281"/>
        <end position="1293"/>
    </location>
</feature>
<dbReference type="Proteomes" id="UP000179807">
    <property type="component" value="Unassembled WGS sequence"/>
</dbReference>
<feature type="compositionally biased region" description="Basic and acidic residues" evidence="1">
    <location>
        <begin position="941"/>
        <end position="962"/>
    </location>
</feature>
<feature type="compositionally biased region" description="Basic residues" evidence="1">
    <location>
        <begin position="890"/>
        <end position="905"/>
    </location>
</feature>
<feature type="compositionally biased region" description="Polar residues" evidence="1">
    <location>
        <begin position="1111"/>
        <end position="1125"/>
    </location>
</feature>
<dbReference type="RefSeq" id="XP_068356120.1">
    <property type="nucleotide sequence ID" value="XM_068506954.1"/>
</dbReference>
<name>A0A1J4JWZ4_9EUKA</name>
<dbReference type="GO" id="GO:0034315">
    <property type="term" value="P:regulation of Arp2/3 complex-mediated actin nucleation"/>
    <property type="evidence" value="ECO:0007669"/>
    <property type="project" value="TreeGrafter"/>
</dbReference>
<feature type="compositionally biased region" description="Basic and acidic residues" evidence="1">
    <location>
        <begin position="850"/>
        <end position="863"/>
    </location>
</feature>
<feature type="region of interest" description="Disordered" evidence="1">
    <location>
        <begin position="819"/>
        <end position="1141"/>
    </location>
</feature>
<protein>
    <recommendedName>
        <fullName evidence="4">Leucine Rich Repeat family protein</fullName>
    </recommendedName>
</protein>
<feature type="region of interest" description="Disordered" evidence="1">
    <location>
        <begin position="1153"/>
        <end position="1232"/>
    </location>
</feature>
<dbReference type="InterPro" id="IPR051279">
    <property type="entry name" value="PP1-Reg/Actin-Interact_Protein"/>
</dbReference>